<dbReference type="AlphaFoldDB" id="A0A6N4V4Q6"/>
<protein>
    <recommendedName>
        <fullName evidence="5">Trans-aconitate 2-methyltransferase</fullName>
        <ecNumber evidence="5">2.1.1.144</ecNumber>
    </recommendedName>
</protein>
<evidence type="ECO:0000313" key="6">
    <source>
        <dbReference type="EMBL" id="BBX49885.1"/>
    </source>
</evidence>
<dbReference type="InterPro" id="IPR023149">
    <property type="entry name" value="Trans_acon_MeTrfase_C"/>
</dbReference>
<dbReference type="Pfam" id="PF13489">
    <property type="entry name" value="Methyltransf_23"/>
    <property type="match status" value="1"/>
</dbReference>
<sequence length="277" mass="29868">MGGSGRGSGSTLGMLTLDTGHTGVVWHPESYLAFADERGRPFVDLLTRVGADGPRRVVDLGCGPGNLTEALARRWPDAEIEAWDSSPEMVDAARTRGIDARVGDVRSWTPALDTDVVVCNAVLHWLPEHPDLLVRWAGLLAAGSWIAVQVPGNFDAPSHRAVREVAGRAHWSPTLAGAALGDDAVRTPAEYAGLLADAGCAVDAWETTYVHRLRGPDPVLHWIAGTALRPVRRLLDDAAWARFNAELIPLLDAAHPARADGTTFFPFRRVFVVARVE</sequence>
<dbReference type="GO" id="GO:0005737">
    <property type="term" value="C:cytoplasm"/>
    <property type="evidence" value="ECO:0007669"/>
    <property type="project" value="UniProtKB-SubCell"/>
</dbReference>
<comment type="subcellular location">
    <subcellularLocation>
        <location evidence="5">Cytoplasm</location>
    </subcellularLocation>
</comment>
<gene>
    <name evidence="5 6" type="primary">tam</name>
    <name evidence="6" type="ORF">MPOR_09110</name>
</gene>
<dbReference type="HAMAP" id="MF_00560">
    <property type="entry name" value="Tran_acon_Me_trans"/>
    <property type="match status" value="1"/>
</dbReference>
<keyword evidence="7" id="KW-1185">Reference proteome</keyword>
<dbReference type="EC" id="2.1.1.144" evidence="5"/>
<comment type="similarity">
    <text evidence="5">Belongs to the methyltransferase superfamily. Tam family.</text>
</comment>
<dbReference type="InterPro" id="IPR029063">
    <property type="entry name" value="SAM-dependent_MTases_sf"/>
</dbReference>
<dbReference type="Gene3D" id="1.10.150.290">
    <property type="entry name" value="S-adenosyl-L-methionine-dependent methyltransferases"/>
    <property type="match status" value="1"/>
</dbReference>
<proteinExistence type="inferred from homology"/>
<dbReference type="GO" id="GO:0030798">
    <property type="term" value="F:trans-aconitate 2-methyltransferase activity"/>
    <property type="evidence" value="ECO:0007669"/>
    <property type="project" value="UniProtKB-UniRule"/>
</dbReference>
<comment type="function">
    <text evidence="5">Catalyzes the S-adenosylmethionine monomethyl esterification of trans-aconitate.</text>
</comment>
<dbReference type="Gene3D" id="3.40.50.150">
    <property type="entry name" value="Vaccinia Virus protein VP39"/>
    <property type="match status" value="1"/>
</dbReference>
<dbReference type="GO" id="GO:0032259">
    <property type="term" value="P:methylation"/>
    <property type="evidence" value="ECO:0007669"/>
    <property type="project" value="UniProtKB-KW"/>
</dbReference>
<dbReference type="CDD" id="cd02440">
    <property type="entry name" value="AdoMet_MTases"/>
    <property type="match status" value="1"/>
</dbReference>
<dbReference type="NCBIfam" id="NF010703">
    <property type="entry name" value="PRK14103.1"/>
    <property type="match status" value="1"/>
</dbReference>
<keyword evidence="2 5" id="KW-0489">Methyltransferase</keyword>
<dbReference type="PANTHER" id="PTHR43861">
    <property type="entry name" value="TRANS-ACONITATE 2-METHYLTRANSFERASE-RELATED"/>
    <property type="match status" value="1"/>
</dbReference>
<evidence type="ECO:0000256" key="2">
    <source>
        <dbReference type="ARBA" id="ARBA00022603"/>
    </source>
</evidence>
<dbReference type="SUPFAM" id="SSF53335">
    <property type="entry name" value="S-adenosyl-L-methionine-dependent methyltransferases"/>
    <property type="match status" value="1"/>
</dbReference>
<evidence type="ECO:0000256" key="4">
    <source>
        <dbReference type="ARBA" id="ARBA00022691"/>
    </source>
</evidence>
<evidence type="ECO:0000256" key="3">
    <source>
        <dbReference type="ARBA" id="ARBA00022679"/>
    </source>
</evidence>
<organism evidence="6 7">
    <name type="scientific">Mycolicibacterium poriferae</name>
    <dbReference type="NCBI Taxonomy" id="39694"/>
    <lineage>
        <taxon>Bacteria</taxon>
        <taxon>Bacillati</taxon>
        <taxon>Actinomycetota</taxon>
        <taxon>Actinomycetes</taxon>
        <taxon>Mycobacteriales</taxon>
        <taxon>Mycobacteriaceae</taxon>
        <taxon>Mycolicibacterium</taxon>
    </lineage>
</organism>
<evidence type="ECO:0000313" key="7">
    <source>
        <dbReference type="Proteomes" id="UP000466785"/>
    </source>
</evidence>
<evidence type="ECO:0000256" key="5">
    <source>
        <dbReference type="HAMAP-Rule" id="MF_00560"/>
    </source>
</evidence>
<dbReference type="EMBL" id="AP022570">
    <property type="protein sequence ID" value="BBX49885.1"/>
    <property type="molecule type" value="Genomic_DNA"/>
</dbReference>
<dbReference type="Proteomes" id="UP000466785">
    <property type="component" value="Chromosome"/>
</dbReference>
<accession>A0A6N4V4Q6</accession>
<keyword evidence="3 5" id="KW-0808">Transferase</keyword>
<dbReference type="KEGG" id="mpof:MPOR_09110"/>
<reference evidence="6 7" key="1">
    <citation type="journal article" date="2019" name="Emerg. Microbes Infect.">
        <title>Comprehensive subspecies identification of 175 nontuberculous mycobacteria species based on 7547 genomic profiles.</title>
        <authorList>
            <person name="Matsumoto Y."/>
            <person name="Kinjo T."/>
            <person name="Motooka D."/>
            <person name="Nabeya D."/>
            <person name="Jung N."/>
            <person name="Uechi K."/>
            <person name="Horii T."/>
            <person name="Iida T."/>
            <person name="Fujita J."/>
            <person name="Nakamura S."/>
        </authorList>
    </citation>
    <scope>NUCLEOTIDE SEQUENCE [LARGE SCALE GENOMIC DNA]</scope>
    <source>
        <strain evidence="6 7">JCM 12603</strain>
    </source>
</reference>
<dbReference type="InterPro" id="IPR023506">
    <property type="entry name" value="Trans-aconitate_MeTrfase"/>
</dbReference>
<name>A0A6N4V4Q6_9MYCO</name>
<evidence type="ECO:0000256" key="1">
    <source>
        <dbReference type="ARBA" id="ARBA00022490"/>
    </source>
</evidence>
<keyword evidence="4 5" id="KW-0949">S-adenosyl-L-methionine</keyword>
<dbReference type="PANTHER" id="PTHR43861:SF1">
    <property type="entry name" value="TRANS-ACONITATE 2-METHYLTRANSFERASE"/>
    <property type="match status" value="1"/>
</dbReference>
<comment type="catalytic activity">
    <reaction evidence="5">
        <text>trans-aconitate + S-adenosyl-L-methionine = (E)-3-(methoxycarbonyl)pent-2-enedioate + S-adenosyl-L-homocysteine</text>
        <dbReference type="Rhea" id="RHEA:14969"/>
        <dbReference type="ChEBI" id="CHEBI:15708"/>
        <dbReference type="ChEBI" id="CHEBI:57470"/>
        <dbReference type="ChEBI" id="CHEBI:57856"/>
        <dbReference type="ChEBI" id="CHEBI:59789"/>
        <dbReference type="EC" id="2.1.1.144"/>
    </reaction>
</comment>
<keyword evidence="1 5" id="KW-0963">Cytoplasm</keyword>